<feature type="region of interest" description="Disordered" evidence="2">
    <location>
        <begin position="356"/>
        <end position="378"/>
    </location>
</feature>
<organism evidence="3 4">
    <name type="scientific">Phytophthora fragariaefolia</name>
    <dbReference type="NCBI Taxonomy" id="1490495"/>
    <lineage>
        <taxon>Eukaryota</taxon>
        <taxon>Sar</taxon>
        <taxon>Stramenopiles</taxon>
        <taxon>Oomycota</taxon>
        <taxon>Peronosporomycetes</taxon>
        <taxon>Peronosporales</taxon>
        <taxon>Peronosporaceae</taxon>
        <taxon>Phytophthora</taxon>
    </lineage>
</organism>
<name>A0A9W6X6E8_9STRA</name>
<accession>A0A9W6X6E8</accession>
<feature type="compositionally biased region" description="Low complexity" evidence="2">
    <location>
        <begin position="313"/>
        <end position="327"/>
    </location>
</feature>
<comment type="caution">
    <text evidence="3">The sequence shown here is derived from an EMBL/GenBank/DDBJ whole genome shotgun (WGS) entry which is preliminary data.</text>
</comment>
<dbReference type="Proteomes" id="UP001165121">
    <property type="component" value="Unassembled WGS sequence"/>
</dbReference>
<feature type="region of interest" description="Disordered" evidence="2">
    <location>
        <begin position="250"/>
        <end position="338"/>
    </location>
</feature>
<gene>
    <name evidence="3" type="ORF">Pfra01_000773500</name>
</gene>
<evidence type="ECO:0000313" key="3">
    <source>
        <dbReference type="EMBL" id="GMF32454.1"/>
    </source>
</evidence>
<dbReference type="AlphaFoldDB" id="A0A9W6X6E8"/>
<keyword evidence="4" id="KW-1185">Reference proteome</keyword>
<keyword evidence="1" id="KW-0175">Coiled coil</keyword>
<proteinExistence type="predicted"/>
<protein>
    <submittedName>
        <fullName evidence="3">Unnamed protein product</fullName>
    </submittedName>
</protein>
<sequence>MALVRLLMHPSPRPQSQGHPASPLSDGRTSRISSPLAPVQQLQGSTQSHFLALVRLVVDLNRRLHLRTDYEVDQRLEAAGSLLDVVEALALIPRSSAPREDELSELRDDVASLEARMAAFEASLRREVDLRLKAERLCNQASHERNAALDNLRRLRLDHADVARQLVATNIALEQSSQTAAALEQRCRRLDKSLAAIHKVVRQDLEHFKAGIASYATQLRQLREYLEQSERQSSVSGGASAASACGAAATSGSSASVDTDVPDDSGPVISSTLHKGKGKRPGKFSAKPQSAPPPPKKKQRLGRPSVDLKARKAAQQAASAAANRSGAPLSPRDTSVSAAGADGAAFEASDAAGGVFSTPVVSQPRRDGRSNRAASTTAGLRSLTAAENEAAADALVPGLTTPSSTPANTQAFMASSAFTPDPAELAAVAAAASAGILNARIPQPIASDRVTEYSVAGNQAFADSGDPTHPWQRLQARFPESPCTFGADDYMPDKPISIPASGIAIVFKLWRQFTGRAVGRAEHLD</sequence>
<evidence type="ECO:0000313" key="4">
    <source>
        <dbReference type="Proteomes" id="UP001165121"/>
    </source>
</evidence>
<dbReference type="EMBL" id="BSXT01000688">
    <property type="protein sequence ID" value="GMF32454.1"/>
    <property type="molecule type" value="Genomic_DNA"/>
</dbReference>
<reference evidence="3" key="1">
    <citation type="submission" date="2023-04" db="EMBL/GenBank/DDBJ databases">
        <title>Phytophthora fragariaefolia NBRC 109709.</title>
        <authorList>
            <person name="Ichikawa N."/>
            <person name="Sato H."/>
            <person name="Tonouchi N."/>
        </authorList>
    </citation>
    <scope>NUCLEOTIDE SEQUENCE</scope>
    <source>
        <strain evidence="3">NBRC 109709</strain>
    </source>
</reference>
<evidence type="ECO:0000256" key="1">
    <source>
        <dbReference type="SAM" id="Coils"/>
    </source>
</evidence>
<feature type="region of interest" description="Disordered" evidence="2">
    <location>
        <begin position="8"/>
        <end position="39"/>
    </location>
</feature>
<feature type="coiled-coil region" evidence="1">
    <location>
        <begin position="103"/>
        <end position="232"/>
    </location>
</feature>
<evidence type="ECO:0000256" key="2">
    <source>
        <dbReference type="SAM" id="MobiDB-lite"/>
    </source>
</evidence>